<evidence type="ECO:0000313" key="1">
    <source>
        <dbReference type="EMBL" id="CAG8456605.1"/>
    </source>
</evidence>
<protein>
    <submittedName>
        <fullName evidence="1">1614_t:CDS:1</fullName>
    </submittedName>
</protein>
<proteinExistence type="predicted"/>
<gene>
    <name evidence="1" type="ORF">ACOLOM_LOCUS987</name>
</gene>
<name>A0ACA9K7B4_9GLOM</name>
<organism evidence="1 2">
    <name type="scientific">Acaulospora colombiana</name>
    <dbReference type="NCBI Taxonomy" id="27376"/>
    <lineage>
        <taxon>Eukaryota</taxon>
        <taxon>Fungi</taxon>
        <taxon>Fungi incertae sedis</taxon>
        <taxon>Mucoromycota</taxon>
        <taxon>Glomeromycotina</taxon>
        <taxon>Glomeromycetes</taxon>
        <taxon>Diversisporales</taxon>
        <taxon>Acaulosporaceae</taxon>
        <taxon>Acaulospora</taxon>
    </lineage>
</organism>
<comment type="caution">
    <text evidence="1">The sequence shown here is derived from an EMBL/GenBank/DDBJ whole genome shotgun (WGS) entry which is preliminary data.</text>
</comment>
<reference evidence="1" key="1">
    <citation type="submission" date="2021-06" db="EMBL/GenBank/DDBJ databases">
        <authorList>
            <person name="Kallberg Y."/>
            <person name="Tangrot J."/>
            <person name="Rosling A."/>
        </authorList>
    </citation>
    <scope>NUCLEOTIDE SEQUENCE</scope>
    <source>
        <strain evidence="1">CL356</strain>
    </source>
</reference>
<sequence length="257" mass="29795">MNPGIKYATKKLTERGGATNDPVVCVNRYLVVENVPALNLKKELLELFALYGTIEEYRYMDDYLCEEFTDVYWIKFQSIAEARVAKRKADDHVFFGSNLRVRYGPEYESIEDTRQKLDDRRKVIDIKTQERKIEKRLEKKKETQGFSQPSTSATQPASLTPSIHNFPQLEPSAYSYGNYNYAEYYYNYPYATYEAYQSPEPPIPGMDYQSSLSTSFAVTSYQPQHILSDVKFFESSFKFFVSSESFAQSVSLFGEVF</sequence>
<keyword evidence="2" id="KW-1185">Reference proteome</keyword>
<evidence type="ECO:0000313" key="2">
    <source>
        <dbReference type="Proteomes" id="UP000789525"/>
    </source>
</evidence>
<dbReference type="EMBL" id="CAJVPT010001098">
    <property type="protein sequence ID" value="CAG8456605.1"/>
    <property type="molecule type" value="Genomic_DNA"/>
</dbReference>
<accession>A0ACA9K7B4</accession>
<dbReference type="Proteomes" id="UP000789525">
    <property type="component" value="Unassembled WGS sequence"/>
</dbReference>